<evidence type="ECO:0000313" key="1">
    <source>
        <dbReference type="EMBL" id="PRX57456.1"/>
    </source>
</evidence>
<evidence type="ECO:0000313" key="2">
    <source>
        <dbReference type="Proteomes" id="UP000237640"/>
    </source>
</evidence>
<reference evidence="1 2" key="1">
    <citation type="submission" date="2018-03" db="EMBL/GenBank/DDBJ databases">
        <title>Genomic Encyclopedia of Archaeal and Bacterial Type Strains, Phase II (KMG-II): from individual species to whole genera.</title>
        <authorList>
            <person name="Goeker M."/>
        </authorList>
    </citation>
    <scope>NUCLEOTIDE SEQUENCE [LARGE SCALE GENOMIC DNA]</scope>
    <source>
        <strain evidence="1 2">DSM 25027</strain>
    </source>
</reference>
<dbReference type="RefSeq" id="WP_106144350.1">
    <property type="nucleotide sequence ID" value="NZ_PVYX01000001.1"/>
</dbReference>
<sequence>MKYFNQGVIRIILGILFSFYSTQGESQTQLFSGELSAGGFTGTAEYPFEVVEGDSIPVGSFLMYKSNLNALLQEKDSFFSFSGNFNEGYPEGFWKFQFGEFSSNQSSQVVGYQYRVNVSGIQHDALGNLTKGKPDGDWAYKISRIENSEVSEELFSSSISFEQGIPQKSFQIENDSITLVGRFLRDGFAHDIWAVYSDASDEPSENWYFNNGLLEKIEKAAPEGDLTLEVFDTSAKSYKPTALDDSYLKIVTWYIKKQQPGLDPEDMGMYQLLRQNSQHYQSINHFFNDLGKSEFMPSFKVKAPFYPLDSLEISQFNNTKKAYSSAAEMSNVLLTNPQLELLARSNDKANYYYKVVSRLQDDFLEPLGAFISFYDEKIIEFLPKETLANQIWPNGLPQKRIQLSNETDSDSYWDLESFQEYARGATDLDNVQKMATYAEKSLDSISKSLSEWLEKAEKQQQFLKLDELIVKETQVLENNIDTLLTTNRLGIKRALNGILATKENTLKTYAEMPESDEKLEYGQNTLTCLQNLGELALEVGNLPERERVINEAYQDTFWNPFTATIMDEDIKKRITSAHQNIIVPYVLDLVASPVECEDVTNMLQLFKDIQTRLLQLRDEPTKKLERKLRKEQDPETVLELLGIVSNSKTAER</sequence>
<organism evidence="1 2">
    <name type="scientific">Flagellimonas meridianipacifica</name>
    <dbReference type="NCBI Taxonomy" id="1080225"/>
    <lineage>
        <taxon>Bacteria</taxon>
        <taxon>Pseudomonadati</taxon>
        <taxon>Bacteroidota</taxon>
        <taxon>Flavobacteriia</taxon>
        <taxon>Flavobacteriales</taxon>
        <taxon>Flavobacteriaceae</taxon>
        <taxon>Flagellimonas</taxon>
    </lineage>
</organism>
<proteinExistence type="predicted"/>
<comment type="caution">
    <text evidence="1">The sequence shown here is derived from an EMBL/GenBank/DDBJ whole genome shotgun (WGS) entry which is preliminary data.</text>
</comment>
<dbReference type="EMBL" id="PVYX01000001">
    <property type="protein sequence ID" value="PRX57456.1"/>
    <property type="molecule type" value="Genomic_DNA"/>
</dbReference>
<dbReference type="OrthoDB" id="831785at2"/>
<dbReference type="AlphaFoldDB" id="A0A2T0MIX3"/>
<keyword evidence="2" id="KW-1185">Reference proteome</keyword>
<name>A0A2T0MIX3_9FLAO</name>
<dbReference type="Proteomes" id="UP000237640">
    <property type="component" value="Unassembled WGS sequence"/>
</dbReference>
<protein>
    <submittedName>
        <fullName evidence="1">Uncharacterized protein</fullName>
    </submittedName>
</protein>
<accession>A0A2T0MIX3</accession>
<gene>
    <name evidence="1" type="ORF">CLV81_1461</name>
</gene>